<dbReference type="RefSeq" id="YP_009791326.1">
    <property type="nucleotide sequence ID" value="NC_047838.1"/>
</dbReference>
<protein>
    <recommendedName>
        <fullName evidence="4">Cytitidyltransferase</fullName>
    </recommendedName>
</protein>
<organism evidence="2 3">
    <name type="scientific">Synechococcus phage Bellamy</name>
    <dbReference type="NCBI Taxonomy" id="2023996"/>
    <lineage>
        <taxon>Viruses</taxon>
        <taxon>Duplodnaviria</taxon>
        <taxon>Heunggongvirae</taxon>
        <taxon>Uroviricota</taxon>
        <taxon>Caudoviricetes</taxon>
        <taxon>Pantevenvirales</taxon>
        <taxon>Kyanoviridae</taxon>
        <taxon>Bellamyvirus</taxon>
        <taxon>Bellamyvirus bellamy</taxon>
    </lineage>
</organism>
<keyword evidence="3" id="KW-1185">Reference proteome</keyword>
<dbReference type="SUPFAM" id="SSF52374">
    <property type="entry name" value="Nucleotidylyl transferase"/>
    <property type="match status" value="1"/>
</dbReference>
<evidence type="ECO:0008006" key="4">
    <source>
        <dbReference type="Google" id="ProtNLM"/>
    </source>
</evidence>
<dbReference type="KEGG" id="vg:54981500"/>
<gene>
    <name evidence="2" type="primary">170</name>
    <name evidence="2" type="ORF">PBI_BELLAMY_170</name>
</gene>
<dbReference type="EMBL" id="MF351863">
    <property type="protein sequence ID" value="ASR76213.1"/>
    <property type="molecule type" value="Genomic_DNA"/>
</dbReference>
<feature type="region of interest" description="Disordered" evidence="1">
    <location>
        <begin position="35"/>
        <end position="86"/>
    </location>
</feature>
<dbReference type="Proteomes" id="UP000221247">
    <property type="component" value="Segment"/>
</dbReference>
<accession>A0A222YXC8</accession>
<sequence>MQAKKLNLKSDGHGGWLDSKGKFVATTEDGKLKFLDKKQAKAQDEPSAKPKATQAEPEAKTKKPATQETGTKKAEAGDGDQTSGETTETLTVAFGRFNPPTVGHGKLLAAAKKASAGEDMKIYPSRSQDAKKNPLDPDMKVSFMKKMFPDYAENIINDDEMKSIFNVLTTADEQGYRNVNIIVGSDRQSEFENLATKYNGDLYNFENIRVISAGVRDADAEGVEGMSASKMRKAVMDDDFKAFRSGTPKELDDGDTQALFDAVRAGMGIKKKKAEVAEMWQIAPKYDQRGLREQYVNGLIYRLGDIVESLHTGLVGTIIRRGTNHLICVTKEDYMFKSWIRDVMEYTEKKMERRMRVPGKPNTLEGTGGYTKNAMAATGTSSIKNFINKYKIKKS</sequence>
<dbReference type="Gene3D" id="3.40.50.620">
    <property type="entry name" value="HUPs"/>
    <property type="match status" value="1"/>
</dbReference>
<evidence type="ECO:0000256" key="1">
    <source>
        <dbReference type="SAM" id="MobiDB-lite"/>
    </source>
</evidence>
<evidence type="ECO:0000313" key="3">
    <source>
        <dbReference type="Proteomes" id="UP000221247"/>
    </source>
</evidence>
<dbReference type="InterPro" id="IPR014729">
    <property type="entry name" value="Rossmann-like_a/b/a_fold"/>
</dbReference>
<reference evidence="2 3" key="1">
    <citation type="submission" date="2017-06" db="EMBL/GenBank/DDBJ databases">
        <authorList>
            <person name="Kim H.J."/>
            <person name="Triplett B.A."/>
        </authorList>
    </citation>
    <scope>NUCLEOTIDE SEQUENCE [LARGE SCALE GENOMIC DNA]</scope>
</reference>
<feature type="region of interest" description="Disordered" evidence="1">
    <location>
        <begin position="1"/>
        <end position="22"/>
    </location>
</feature>
<proteinExistence type="predicted"/>
<evidence type="ECO:0000313" key="2">
    <source>
        <dbReference type="EMBL" id="ASR76213.1"/>
    </source>
</evidence>
<name>A0A222YXC8_9CAUD</name>
<feature type="compositionally biased region" description="Basic and acidic residues" evidence="1">
    <location>
        <begin position="35"/>
        <end position="48"/>
    </location>
</feature>
<dbReference type="GeneID" id="54981500"/>